<reference evidence="2 3" key="1">
    <citation type="submission" date="2015-06" db="EMBL/GenBank/DDBJ databases">
        <title>Improved classification and identification of acetic acid bacteria using matrix-assisted laser desorption/ionization time-of-flight mass spectrometry; Gluconobacter nephelii and Gluconobacter uchimurae are later heterotypic synonyms of Gluconobacter japonicus and Gluconobacter oxydans, respectively.</title>
        <authorList>
            <person name="Li L."/>
            <person name="Cleenwerck I."/>
            <person name="De Vuyst L."/>
            <person name="Vandamme P."/>
        </authorList>
    </citation>
    <scope>NUCLEOTIDE SEQUENCE [LARGE SCALE GENOMIC DNA]</scope>
    <source>
        <strain evidence="2 3">LMG 1604</strain>
    </source>
</reference>
<feature type="region of interest" description="Disordered" evidence="1">
    <location>
        <begin position="1"/>
        <end position="24"/>
    </location>
</feature>
<gene>
    <name evidence="2" type="ORF">AD953_09400</name>
</gene>
<organism evidence="2 3">
    <name type="scientific">Acetobacter malorum</name>
    <dbReference type="NCBI Taxonomy" id="178901"/>
    <lineage>
        <taxon>Bacteria</taxon>
        <taxon>Pseudomonadati</taxon>
        <taxon>Pseudomonadota</taxon>
        <taxon>Alphaproteobacteria</taxon>
        <taxon>Acetobacterales</taxon>
        <taxon>Acetobacteraceae</taxon>
        <taxon>Acetobacter</taxon>
    </lineage>
</organism>
<evidence type="ECO:0000313" key="3">
    <source>
        <dbReference type="Proteomes" id="UP000075538"/>
    </source>
</evidence>
<comment type="caution">
    <text evidence="2">The sequence shown here is derived from an EMBL/GenBank/DDBJ whole genome shotgun (WGS) entry which is preliminary data.</text>
</comment>
<sequence>MKRITETKETAQQPVADGKEGGVSGQIALPFAHRPRFGRSDFVAAPSNAAARG</sequence>
<dbReference type="Proteomes" id="UP000075538">
    <property type="component" value="Unassembled WGS sequence"/>
</dbReference>
<protein>
    <submittedName>
        <fullName evidence="2">Chromosomal replication initiator protein DnaA</fullName>
    </submittedName>
</protein>
<dbReference type="AlphaFoldDB" id="A0A149V477"/>
<evidence type="ECO:0000256" key="1">
    <source>
        <dbReference type="SAM" id="MobiDB-lite"/>
    </source>
</evidence>
<proteinExistence type="predicted"/>
<accession>A0A149V477</accession>
<evidence type="ECO:0000313" key="2">
    <source>
        <dbReference type="EMBL" id="KXV74989.1"/>
    </source>
</evidence>
<name>A0A149V477_9PROT</name>
<feature type="non-terminal residue" evidence="2">
    <location>
        <position position="53"/>
    </location>
</feature>
<dbReference type="EMBL" id="LHZZ01000569">
    <property type="protein sequence ID" value="KXV74989.1"/>
    <property type="molecule type" value="Genomic_DNA"/>
</dbReference>